<protein>
    <submittedName>
        <fullName evidence="1">Uncharacterized protein</fullName>
    </submittedName>
</protein>
<name>A0A067GBY7_CITSI</name>
<dbReference type="EMBL" id="KK784886">
    <property type="protein sequence ID" value="KDO73027.1"/>
    <property type="molecule type" value="Genomic_DNA"/>
</dbReference>
<dbReference type="Proteomes" id="UP000027120">
    <property type="component" value="Unassembled WGS sequence"/>
</dbReference>
<reference evidence="1 2" key="1">
    <citation type="submission" date="2014-04" db="EMBL/GenBank/DDBJ databases">
        <authorList>
            <consortium name="International Citrus Genome Consortium"/>
            <person name="Gmitter F."/>
            <person name="Chen C."/>
            <person name="Farmerie W."/>
            <person name="Harkins T."/>
            <person name="Desany B."/>
            <person name="Mohiuddin M."/>
            <person name="Kodira C."/>
            <person name="Borodovsky M."/>
            <person name="Lomsadze A."/>
            <person name="Burns P."/>
            <person name="Jenkins J."/>
            <person name="Prochnik S."/>
            <person name="Shu S."/>
            <person name="Chapman J."/>
            <person name="Pitluck S."/>
            <person name="Schmutz J."/>
            <person name="Rokhsar D."/>
        </authorList>
    </citation>
    <scope>NUCLEOTIDE SEQUENCE</scope>
</reference>
<proteinExistence type="predicted"/>
<evidence type="ECO:0000313" key="1">
    <source>
        <dbReference type="EMBL" id="KDO73027.1"/>
    </source>
</evidence>
<organism evidence="1 2">
    <name type="scientific">Citrus sinensis</name>
    <name type="common">Sweet orange</name>
    <name type="synonym">Citrus aurantium var. sinensis</name>
    <dbReference type="NCBI Taxonomy" id="2711"/>
    <lineage>
        <taxon>Eukaryota</taxon>
        <taxon>Viridiplantae</taxon>
        <taxon>Streptophyta</taxon>
        <taxon>Embryophyta</taxon>
        <taxon>Tracheophyta</taxon>
        <taxon>Spermatophyta</taxon>
        <taxon>Magnoliopsida</taxon>
        <taxon>eudicotyledons</taxon>
        <taxon>Gunneridae</taxon>
        <taxon>Pentapetalae</taxon>
        <taxon>rosids</taxon>
        <taxon>malvids</taxon>
        <taxon>Sapindales</taxon>
        <taxon>Rutaceae</taxon>
        <taxon>Aurantioideae</taxon>
        <taxon>Citrus</taxon>
    </lineage>
</organism>
<keyword evidence="2" id="KW-1185">Reference proteome</keyword>
<evidence type="ECO:0000313" key="2">
    <source>
        <dbReference type="Proteomes" id="UP000027120"/>
    </source>
</evidence>
<feature type="non-terminal residue" evidence="1">
    <location>
        <position position="1"/>
    </location>
</feature>
<dbReference type="AlphaFoldDB" id="A0A067GBY7"/>
<sequence>ESAANEERQLLEKVAELLASSNARKKQLVQMAVQDLRESASSRTSQLQKEMSTMQDSTFSVKAEWSAHMNKTESHYLEDTSAVENGKKDLEVVLQNCLKQAKMGAQQWRTAQESLLNLEKNNVAAVDSIVRYEWKPIRTYMLGFLLLCQLRSKMQMLQTAIFLHLLTIHCNLTKTHVQISIP</sequence>
<gene>
    <name evidence="1" type="ORF">CISIN_1g0025771mg</name>
</gene>
<accession>A0A067GBY7</accession>